<dbReference type="Proteomes" id="UP001558713">
    <property type="component" value="Unassembled WGS sequence"/>
</dbReference>
<dbReference type="InterPro" id="IPR004147">
    <property type="entry name" value="ABC1_dom"/>
</dbReference>
<organism evidence="2 3">
    <name type="scientific">Cardamine amara subsp. amara</name>
    <dbReference type="NCBI Taxonomy" id="228776"/>
    <lineage>
        <taxon>Eukaryota</taxon>
        <taxon>Viridiplantae</taxon>
        <taxon>Streptophyta</taxon>
        <taxon>Embryophyta</taxon>
        <taxon>Tracheophyta</taxon>
        <taxon>Spermatophyta</taxon>
        <taxon>Magnoliopsida</taxon>
        <taxon>eudicotyledons</taxon>
        <taxon>Gunneridae</taxon>
        <taxon>Pentapetalae</taxon>
        <taxon>rosids</taxon>
        <taxon>malvids</taxon>
        <taxon>Brassicales</taxon>
        <taxon>Brassicaceae</taxon>
        <taxon>Cardamineae</taxon>
        <taxon>Cardamine</taxon>
    </lineage>
</organism>
<dbReference type="InterPro" id="IPR051130">
    <property type="entry name" value="Mito_struct-func_regulator"/>
</dbReference>
<evidence type="ECO:0000313" key="2">
    <source>
        <dbReference type="EMBL" id="KAL1201225.1"/>
    </source>
</evidence>
<dbReference type="Gene3D" id="1.10.510.10">
    <property type="entry name" value="Transferase(Phosphotransferase) domain 1"/>
    <property type="match status" value="1"/>
</dbReference>
<gene>
    <name evidence="2" type="ORF">V5N11_031011</name>
</gene>
<dbReference type="PROSITE" id="PS50011">
    <property type="entry name" value="PROTEIN_KINASE_DOM"/>
    <property type="match status" value="1"/>
</dbReference>
<proteinExistence type="predicted"/>
<dbReference type="CDD" id="cd05121">
    <property type="entry name" value="ABC1_ADCK3-like"/>
    <property type="match status" value="1"/>
</dbReference>
<sequence length="454" mass="51099">MHAIDFKEIQEKLSDGFRPWQRSFQFWVRATDIYTGYKVFQLRMNFVKDVKKQEEMWETQHELAAHKIYSMCSDLGGFFLKIAQILGKPDLAPAAWVRKLVTLCDQAPATSFDVVRLVLEKELGKSIEDVFETFDDKPLGSASIAQVHRARVKGDKRDVVVKVQHPGVEKLMMKSRSRLDMNSTLKGRPMQWKRSDVFFIKTIERVLFLFPGWLPNLVTRKVLVMDYISGIPILSLGDEMAKRGINPHGKMAEAAKFNILNSLSQAYGQMILKSGFFHADPHPGNILICKGSEVALLDYGQVKELPDHLRLGYANLVIAIADNNASLALQSFRELGIATVAKCKNEQQELLQLAKTMFDTQMPPGTTVLQPFSEDSSIKKISVEAFPEELFSVLRTVVLLRGLSVGIGVNYSCAQQWKPIAEAALRASGRLSTGRTQKRRWSSLRRLNPGAAES</sequence>
<keyword evidence="2" id="KW-0418">Kinase</keyword>
<dbReference type="AlphaFoldDB" id="A0ABD1AIC6"/>
<reference evidence="2 3" key="1">
    <citation type="submission" date="2024-04" db="EMBL/GenBank/DDBJ databases">
        <title>Genome assembly C_amara_ONT_v2.</title>
        <authorList>
            <person name="Yant L."/>
            <person name="Moore C."/>
            <person name="Slenker M."/>
        </authorList>
    </citation>
    <scope>NUCLEOTIDE SEQUENCE [LARGE SCALE GENOMIC DNA]</scope>
    <source>
        <tissue evidence="2">Leaf</tissue>
    </source>
</reference>
<comment type="caution">
    <text evidence="2">The sequence shown here is derived from an EMBL/GenBank/DDBJ whole genome shotgun (WGS) entry which is preliminary data.</text>
</comment>
<dbReference type="InterPro" id="IPR011009">
    <property type="entry name" value="Kinase-like_dom_sf"/>
</dbReference>
<dbReference type="PANTHER" id="PTHR43173:SF12">
    <property type="entry name" value="PROTEIN KINASE SUPERFAMILY PROTEIN"/>
    <property type="match status" value="1"/>
</dbReference>
<dbReference type="InterPro" id="IPR000719">
    <property type="entry name" value="Prot_kinase_dom"/>
</dbReference>
<protein>
    <submittedName>
        <fullName evidence="2">Protein ACTIVITY OF BC1 COMPLEX KINASE 7</fullName>
    </submittedName>
</protein>
<dbReference type="Pfam" id="PF03109">
    <property type="entry name" value="ABC1"/>
    <property type="match status" value="2"/>
</dbReference>
<evidence type="ECO:0000259" key="1">
    <source>
        <dbReference type="PROSITE" id="PS50011"/>
    </source>
</evidence>
<dbReference type="EMBL" id="JBANAX010000593">
    <property type="protein sequence ID" value="KAL1201225.1"/>
    <property type="molecule type" value="Genomic_DNA"/>
</dbReference>
<accession>A0ABD1AIC6</accession>
<dbReference type="SUPFAM" id="SSF56112">
    <property type="entry name" value="Protein kinase-like (PK-like)"/>
    <property type="match status" value="1"/>
</dbReference>
<dbReference type="GO" id="GO:0016301">
    <property type="term" value="F:kinase activity"/>
    <property type="evidence" value="ECO:0007669"/>
    <property type="project" value="UniProtKB-KW"/>
</dbReference>
<dbReference type="PANTHER" id="PTHR43173">
    <property type="entry name" value="ABC1 FAMILY PROTEIN"/>
    <property type="match status" value="1"/>
</dbReference>
<keyword evidence="3" id="KW-1185">Reference proteome</keyword>
<keyword evidence="2" id="KW-0808">Transferase</keyword>
<evidence type="ECO:0000313" key="3">
    <source>
        <dbReference type="Proteomes" id="UP001558713"/>
    </source>
</evidence>
<name>A0ABD1AIC6_CARAN</name>
<feature type="domain" description="Protein kinase" evidence="1">
    <location>
        <begin position="133"/>
        <end position="454"/>
    </location>
</feature>